<feature type="repeat" description="ANK" evidence="3">
    <location>
        <begin position="382"/>
        <end position="414"/>
    </location>
</feature>
<name>A0A383WKJ0_TETOB</name>
<evidence type="ECO:0000313" key="4">
    <source>
        <dbReference type="EMBL" id="SZX77644.1"/>
    </source>
</evidence>
<feature type="repeat" description="ANK" evidence="3">
    <location>
        <begin position="250"/>
        <end position="282"/>
    </location>
</feature>
<evidence type="ECO:0000256" key="1">
    <source>
        <dbReference type="ARBA" id="ARBA00022737"/>
    </source>
</evidence>
<dbReference type="PROSITE" id="PS50088">
    <property type="entry name" value="ANK_REPEAT"/>
    <property type="match status" value="8"/>
</dbReference>
<dbReference type="EMBL" id="FNXT01001291">
    <property type="protein sequence ID" value="SZX77644.1"/>
    <property type="molecule type" value="Genomic_DNA"/>
</dbReference>
<feature type="repeat" description="ANK" evidence="3">
    <location>
        <begin position="316"/>
        <end position="348"/>
    </location>
</feature>
<reference evidence="4 5" key="1">
    <citation type="submission" date="2016-10" db="EMBL/GenBank/DDBJ databases">
        <authorList>
            <person name="Cai Z."/>
        </authorList>
    </citation>
    <scope>NUCLEOTIDE SEQUENCE [LARGE SCALE GENOMIC DNA]</scope>
</reference>
<accession>A0A383WKJ0</accession>
<dbReference type="InterPro" id="IPR036770">
    <property type="entry name" value="Ankyrin_rpt-contain_sf"/>
</dbReference>
<evidence type="ECO:0000256" key="2">
    <source>
        <dbReference type="ARBA" id="ARBA00023043"/>
    </source>
</evidence>
<feature type="repeat" description="ANK" evidence="3">
    <location>
        <begin position="198"/>
        <end position="230"/>
    </location>
</feature>
<feature type="repeat" description="ANK" evidence="3">
    <location>
        <begin position="349"/>
        <end position="381"/>
    </location>
</feature>
<dbReference type="Pfam" id="PF12796">
    <property type="entry name" value="Ank_2"/>
    <property type="match status" value="4"/>
</dbReference>
<protein>
    <submittedName>
        <fullName evidence="4">Uncharacterized protein</fullName>
    </submittedName>
</protein>
<dbReference type="Gene3D" id="1.25.40.20">
    <property type="entry name" value="Ankyrin repeat-containing domain"/>
    <property type="match status" value="4"/>
</dbReference>
<dbReference type="SUPFAM" id="SSF48403">
    <property type="entry name" value="Ankyrin repeat"/>
    <property type="match status" value="2"/>
</dbReference>
<dbReference type="PANTHER" id="PTHR24198:SF165">
    <property type="entry name" value="ANKYRIN REPEAT-CONTAINING PROTEIN-RELATED"/>
    <property type="match status" value="1"/>
</dbReference>
<keyword evidence="1" id="KW-0677">Repeat</keyword>
<evidence type="ECO:0000256" key="3">
    <source>
        <dbReference type="PROSITE-ProRule" id="PRU00023"/>
    </source>
</evidence>
<gene>
    <name evidence="4" type="ORF">BQ4739_LOCUS17995</name>
</gene>
<dbReference type="STRING" id="3088.A0A383WKJ0"/>
<keyword evidence="2 3" id="KW-0040">ANK repeat</keyword>
<dbReference type="AlphaFoldDB" id="A0A383WKJ0"/>
<proteinExistence type="predicted"/>
<dbReference type="SMART" id="SM00248">
    <property type="entry name" value="ANK"/>
    <property type="match status" value="9"/>
</dbReference>
<keyword evidence="5" id="KW-1185">Reference proteome</keyword>
<dbReference type="PRINTS" id="PR01415">
    <property type="entry name" value="ANKYRIN"/>
</dbReference>
<organism evidence="4 5">
    <name type="scientific">Tetradesmus obliquus</name>
    <name type="common">Green alga</name>
    <name type="synonym">Acutodesmus obliquus</name>
    <dbReference type="NCBI Taxonomy" id="3088"/>
    <lineage>
        <taxon>Eukaryota</taxon>
        <taxon>Viridiplantae</taxon>
        <taxon>Chlorophyta</taxon>
        <taxon>core chlorophytes</taxon>
        <taxon>Chlorophyceae</taxon>
        <taxon>CS clade</taxon>
        <taxon>Sphaeropleales</taxon>
        <taxon>Scenedesmaceae</taxon>
        <taxon>Tetradesmus</taxon>
    </lineage>
</organism>
<evidence type="ECO:0000313" key="5">
    <source>
        <dbReference type="Proteomes" id="UP000256970"/>
    </source>
</evidence>
<feature type="repeat" description="ANK" evidence="3">
    <location>
        <begin position="42"/>
        <end position="74"/>
    </location>
</feature>
<feature type="repeat" description="ANK" evidence="3">
    <location>
        <begin position="75"/>
        <end position="109"/>
    </location>
</feature>
<dbReference type="InterPro" id="IPR002110">
    <property type="entry name" value="Ankyrin_rpt"/>
</dbReference>
<dbReference type="Proteomes" id="UP000256970">
    <property type="component" value="Unassembled WGS sequence"/>
</dbReference>
<feature type="repeat" description="ANK" evidence="3">
    <location>
        <begin position="283"/>
        <end position="315"/>
    </location>
</feature>
<sequence length="436" mass="45398">MQGAPAPPDRNSLILALARDNRPDDLQKAIDAGIPVSYANRMGQTAMHVAALWGHQEAIKVLVANGADVKATNSRGTTPLHFAAAAKSNALAVCQLLLQHGADPNQADLFGYLPYEQADSPEVRVLLGGPDQRLFDYTVEGRAEELGQLVASGAVRSLKVVDSDGQHVLNLAVRHKQDAVVQALLRIDPELAVLPDMTANTPLHWACETGNTALVQQLLAMKPEINMPNLNQNEYSAGNWVVADEVIMPVDKAPIHLAVEAGAADIVALLLAAGANPNLCDFDGASPLHLAVELQDEECLAALLAGGANPNQPNKDVTSALHATAQRGPLRLLQLLLEHKADVAAADAQGVTPLHLAARSGNAQKVACLLAAGASHGAVNSQGNTPLHLAAVNGHSKVAELLLAAGADASLPNKDGRTPAAMAKTPELQAQLAGSS</sequence>
<dbReference type="PANTHER" id="PTHR24198">
    <property type="entry name" value="ANKYRIN REPEAT AND PROTEIN KINASE DOMAIN-CONTAINING PROTEIN"/>
    <property type="match status" value="1"/>
</dbReference>
<dbReference type="PROSITE" id="PS50297">
    <property type="entry name" value="ANK_REP_REGION"/>
    <property type="match status" value="8"/>
</dbReference>